<dbReference type="Proteomes" id="UP000199514">
    <property type="component" value="Unassembled WGS sequence"/>
</dbReference>
<name>A0A1I1NCR0_9BACT</name>
<dbReference type="STRING" id="927664.SAMN05421780_11419"/>
<evidence type="ECO:0000313" key="2">
    <source>
        <dbReference type="Proteomes" id="UP000199514"/>
    </source>
</evidence>
<proteinExistence type="predicted"/>
<sequence length="103" mass="11811">MHLCGHFPRKNMENLIVKKDFIVVSYADNRTAFVIPSVHGTITDEKLIQYCHFFYGRFFEDVSIELIPAACRTLTDIKITTPDKVIILGWTYVSGIKDSLQNT</sequence>
<reference evidence="1 2" key="1">
    <citation type="submission" date="2016-10" db="EMBL/GenBank/DDBJ databases">
        <authorList>
            <person name="de Groot N.N."/>
        </authorList>
    </citation>
    <scope>NUCLEOTIDE SEQUENCE [LARGE SCALE GENOMIC DNA]</scope>
    <source>
        <strain evidence="1 2">DSM 6793</strain>
    </source>
</reference>
<evidence type="ECO:0000313" key="1">
    <source>
        <dbReference type="EMBL" id="SFC95419.1"/>
    </source>
</evidence>
<organism evidence="1 2">
    <name type="scientific">Flexibacter flexilis DSM 6793</name>
    <dbReference type="NCBI Taxonomy" id="927664"/>
    <lineage>
        <taxon>Bacteria</taxon>
        <taxon>Pseudomonadati</taxon>
        <taxon>Bacteroidota</taxon>
        <taxon>Cytophagia</taxon>
        <taxon>Cytophagales</taxon>
        <taxon>Flexibacteraceae</taxon>
        <taxon>Flexibacter</taxon>
    </lineage>
</organism>
<dbReference type="EMBL" id="FOLE01000014">
    <property type="protein sequence ID" value="SFC95419.1"/>
    <property type="molecule type" value="Genomic_DNA"/>
</dbReference>
<keyword evidence="2" id="KW-1185">Reference proteome</keyword>
<protein>
    <submittedName>
        <fullName evidence="1">Uncharacterized protein</fullName>
    </submittedName>
</protein>
<accession>A0A1I1NCR0</accession>
<gene>
    <name evidence="1" type="ORF">SAMN05421780_11419</name>
</gene>
<dbReference type="AlphaFoldDB" id="A0A1I1NCR0"/>